<feature type="region of interest" description="Disordered" evidence="5">
    <location>
        <begin position="528"/>
        <end position="560"/>
    </location>
</feature>
<dbReference type="GO" id="GO:0005667">
    <property type="term" value="C:transcription regulator complex"/>
    <property type="evidence" value="ECO:0007669"/>
    <property type="project" value="TreeGrafter"/>
</dbReference>
<feature type="compositionally biased region" description="Polar residues" evidence="5">
    <location>
        <begin position="333"/>
        <end position="343"/>
    </location>
</feature>
<feature type="compositionally biased region" description="Gly residues" evidence="5">
    <location>
        <begin position="26"/>
        <end position="39"/>
    </location>
</feature>
<feature type="compositionally biased region" description="Low complexity" evidence="5">
    <location>
        <begin position="409"/>
        <end position="418"/>
    </location>
</feature>
<feature type="region of interest" description="Disordered" evidence="5">
    <location>
        <begin position="459"/>
        <end position="503"/>
    </location>
</feature>
<keyword evidence="8" id="KW-1185">Reference proteome</keyword>
<feature type="region of interest" description="Disordered" evidence="5">
    <location>
        <begin position="635"/>
        <end position="678"/>
    </location>
</feature>
<dbReference type="PROSITE" id="PS50023">
    <property type="entry name" value="LIM_DOMAIN_2"/>
    <property type="match status" value="3"/>
</dbReference>
<accession>A0A182Y8N1</accession>
<dbReference type="CDD" id="cd09355">
    <property type="entry name" value="LIM2_Ajuba_like"/>
    <property type="match status" value="1"/>
</dbReference>
<dbReference type="InterPro" id="IPR047247">
    <property type="entry name" value="Ajuba-like_LIM2"/>
</dbReference>
<feature type="region of interest" description="Disordered" evidence="5">
    <location>
        <begin position="304"/>
        <end position="423"/>
    </location>
</feature>
<evidence type="ECO:0000256" key="4">
    <source>
        <dbReference type="ARBA" id="ARBA00023038"/>
    </source>
</evidence>
<evidence type="ECO:0000256" key="2">
    <source>
        <dbReference type="ARBA" id="ARBA00022737"/>
    </source>
</evidence>
<feature type="compositionally biased region" description="Low complexity" evidence="5">
    <location>
        <begin position="490"/>
        <end position="503"/>
    </location>
</feature>
<dbReference type="STRING" id="30069.A0A182Y8N1"/>
<organism evidence="7 8">
    <name type="scientific">Anopheles stephensi</name>
    <name type="common">Indo-Pakistan malaria mosquito</name>
    <dbReference type="NCBI Taxonomy" id="30069"/>
    <lineage>
        <taxon>Eukaryota</taxon>
        <taxon>Metazoa</taxon>
        <taxon>Ecdysozoa</taxon>
        <taxon>Arthropoda</taxon>
        <taxon>Hexapoda</taxon>
        <taxon>Insecta</taxon>
        <taxon>Pterygota</taxon>
        <taxon>Neoptera</taxon>
        <taxon>Endopterygota</taxon>
        <taxon>Diptera</taxon>
        <taxon>Nematocera</taxon>
        <taxon>Culicoidea</taxon>
        <taxon>Culicidae</taxon>
        <taxon>Anophelinae</taxon>
        <taxon>Anopheles</taxon>
    </lineage>
</organism>
<dbReference type="PANTHER" id="PTHR24219">
    <property type="entry name" value="LIM DOMAIN-CONTAINING PROTEIN JUB"/>
    <property type="match status" value="1"/>
</dbReference>
<sequence length="917" mass="98450">MSNQMHTQNTDAALLARMHMMRLAAEGGGGGGGGGGGKTIGSLPRPNHSPSGSGTQDPNSDSNAYGTMGTIPGSGSGGNGAALVAASMATMVNMNDYRMYDRYQNEMHAAAAAGSKFPVQQQQQHQSNSSAHATVSTTAGMVGGGVNSVSSTGGSYQYRVNNSPTHSMSNASQHSASGGGTIPRTGNSSVGSMQQQQQHQQQHYYDSRYQTVYENIDCYPAASQQQQQQSMDAHLYDHRKFESHNIKAQPQVPAGTAGQPYVLANGVVMPGREHPGMMNMAGRYAHTPQPPELTGAEQLPIYENLQSPPSAGQQAQPQATKGSMQVYYHQRADGTTPSPNAMSHAQQQQQQHQHQAHQQYHHPSDPQSQPIYETTNASANSYRTAGSTVSSAGPMHSPATAMYHHHHQQQQQQQQYQHSPTNSSIAVKIAQQPQPVQLPNVKYHATGVPASAALPYDYQKSPKLGASNAPSLPPKSSEALKTQQKNNNKSPSRSSSISGSSSLSKSFVEDINGSDYVCMTSGTKYNNSGSNTLQSMKTSPLTSPPPPSNSTTTPTTGVVASGSTTAAMPVQVGQERQYATLQEMEVAKNQLANSQQMKGAATQPTSNALSAKLAPPNGSTMGPGGHNLGPMGMGLRGAVSPTPSQLSTGSGSGKPKGLTKNLLPYNVTPPRPTGPTEAERKIEELTRQLEEEMEKNEEQGEYFGICHTCKEKVTGAGAACQAMGNLYHTNCFICCSCGRALRGKAFYNVHGRVYCEEDYMYSGFQQTAEKCAICGHLIMEMILQAMGKSYHPGCFRCCVCNECLDGVPFTVDVDNKIYCVNDYHSMFAPKCASCGKGITPMEGTEDTVRVVAMDKDFHVDCYICEECGMQLTDESDKRCYPYEGRLMCRSCHIQKISVQDRRGRILEPVSATYQYMG</sequence>
<feature type="domain" description="LIM zinc-binding" evidence="6">
    <location>
        <begin position="769"/>
        <end position="829"/>
    </location>
</feature>
<dbReference type="GO" id="GO:0000932">
    <property type="term" value="C:P-body"/>
    <property type="evidence" value="ECO:0007669"/>
    <property type="project" value="TreeGrafter"/>
</dbReference>
<dbReference type="InterPro" id="IPR047248">
    <property type="entry name" value="Ajuba-like_LIM3"/>
</dbReference>
<dbReference type="Proteomes" id="UP000076408">
    <property type="component" value="Unassembled WGS sequence"/>
</dbReference>
<dbReference type="GO" id="GO:0005912">
    <property type="term" value="C:adherens junction"/>
    <property type="evidence" value="ECO:0007669"/>
    <property type="project" value="TreeGrafter"/>
</dbReference>
<keyword evidence="1" id="KW-0479">Metal-binding</keyword>
<feature type="compositionally biased region" description="Low complexity" evidence="5">
    <location>
        <begin position="306"/>
        <end position="319"/>
    </location>
</feature>
<feature type="domain" description="LIM zinc-binding" evidence="6">
    <location>
        <begin position="830"/>
        <end position="898"/>
    </location>
</feature>
<reference evidence="8" key="1">
    <citation type="journal article" date="2014" name="Genome Biol.">
        <title>Genome analysis of a major urban malaria vector mosquito, Anopheles stephensi.</title>
        <authorList>
            <person name="Jiang X."/>
            <person name="Peery A."/>
            <person name="Hall A.B."/>
            <person name="Sharma A."/>
            <person name="Chen X.G."/>
            <person name="Waterhouse R.M."/>
            <person name="Komissarov A."/>
            <person name="Riehle M.M."/>
            <person name="Shouche Y."/>
            <person name="Sharakhova M.V."/>
            <person name="Lawson D."/>
            <person name="Pakpour N."/>
            <person name="Arensburger P."/>
            <person name="Davidson V.L."/>
            <person name="Eiglmeier K."/>
            <person name="Emrich S."/>
            <person name="George P."/>
            <person name="Kennedy R.C."/>
            <person name="Mane S.P."/>
            <person name="Maslen G."/>
            <person name="Oringanje C."/>
            <person name="Qi Y."/>
            <person name="Settlage R."/>
            <person name="Tojo M."/>
            <person name="Tubio J.M."/>
            <person name="Unger M.F."/>
            <person name="Wang B."/>
            <person name="Vernick K.D."/>
            <person name="Ribeiro J.M."/>
            <person name="James A.A."/>
            <person name="Michel K."/>
            <person name="Riehle M.A."/>
            <person name="Luckhart S."/>
            <person name="Sharakhov I.V."/>
            <person name="Tu Z."/>
        </authorList>
    </citation>
    <scope>NUCLEOTIDE SEQUENCE [LARGE SCALE GENOMIC DNA]</scope>
    <source>
        <strain evidence="8">Indian</strain>
    </source>
</reference>
<evidence type="ECO:0000313" key="8">
    <source>
        <dbReference type="Proteomes" id="UP000076408"/>
    </source>
</evidence>
<feature type="compositionally biased region" description="Low complexity" evidence="5">
    <location>
        <begin position="344"/>
        <end position="358"/>
    </location>
</feature>
<feature type="compositionally biased region" description="Polar residues" evidence="5">
    <location>
        <begin position="48"/>
        <end position="65"/>
    </location>
</feature>
<dbReference type="VEuPathDB" id="VectorBase:ASTEI04817"/>
<dbReference type="OMA" id="RKFESHN"/>
<dbReference type="GO" id="GO:0035331">
    <property type="term" value="P:negative regulation of hippo signaling"/>
    <property type="evidence" value="ECO:0007669"/>
    <property type="project" value="TreeGrafter"/>
</dbReference>
<protein>
    <recommendedName>
        <fullName evidence="6">LIM zinc-binding domain-containing protein</fullName>
    </recommendedName>
</protein>
<dbReference type="SUPFAM" id="SSF57716">
    <property type="entry name" value="Glucocorticoid receptor-like (DNA-binding domain)"/>
    <property type="match status" value="2"/>
</dbReference>
<feature type="region of interest" description="Disordered" evidence="5">
    <location>
        <begin position="114"/>
        <end position="133"/>
    </location>
</feature>
<feature type="compositionally biased region" description="Polar residues" evidence="5">
    <location>
        <begin position="158"/>
        <end position="176"/>
    </location>
</feature>
<dbReference type="SMART" id="SM00132">
    <property type="entry name" value="LIM"/>
    <property type="match status" value="3"/>
</dbReference>
<dbReference type="VEuPathDB" id="VectorBase:ASTE004047"/>
<evidence type="ECO:0000259" key="6">
    <source>
        <dbReference type="PROSITE" id="PS50023"/>
    </source>
</evidence>
<feature type="compositionally biased region" description="Polar residues" evidence="5">
    <location>
        <begin position="479"/>
        <end position="489"/>
    </location>
</feature>
<evidence type="ECO:0000256" key="1">
    <source>
        <dbReference type="ARBA" id="ARBA00022723"/>
    </source>
</evidence>
<keyword evidence="4" id="KW-0440">LIM domain</keyword>
<feature type="compositionally biased region" description="Polar residues" evidence="5">
    <location>
        <begin position="184"/>
        <end position="193"/>
    </location>
</feature>
<feature type="domain" description="LIM zinc-binding" evidence="6">
    <location>
        <begin position="704"/>
        <end position="765"/>
    </location>
</feature>
<dbReference type="GO" id="GO:0001666">
    <property type="term" value="P:response to hypoxia"/>
    <property type="evidence" value="ECO:0007669"/>
    <property type="project" value="TreeGrafter"/>
</dbReference>
<dbReference type="InterPro" id="IPR047172">
    <property type="entry name" value="Ajuba-like"/>
</dbReference>
<dbReference type="GO" id="GO:0046872">
    <property type="term" value="F:metal ion binding"/>
    <property type="evidence" value="ECO:0007669"/>
    <property type="project" value="UniProtKB-KW"/>
</dbReference>
<evidence type="ECO:0000256" key="5">
    <source>
        <dbReference type="SAM" id="MobiDB-lite"/>
    </source>
</evidence>
<feature type="region of interest" description="Disordered" evidence="5">
    <location>
        <begin position="155"/>
        <end position="204"/>
    </location>
</feature>
<dbReference type="CDD" id="cd09438">
    <property type="entry name" value="LIM3_Ajuba_like"/>
    <property type="match status" value="1"/>
</dbReference>
<keyword evidence="2" id="KW-0677">Repeat</keyword>
<dbReference type="AlphaFoldDB" id="A0A182Y8N1"/>
<name>A0A182Y8N1_ANOST</name>
<proteinExistence type="predicted"/>
<feature type="compositionally biased region" description="Polar residues" evidence="5">
    <location>
        <begin position="528"/>
        <end position="537"/>
    </location>
</feature>
<dbReference type="InterPro" id="IPR001781">
    <property type="entry name" value="Znf_LIM"/>
</dbReference>
<dbReference type="EnsemblMetazoa" id="ASTEI04817-RA">
    <property type="protein sequence ID" value="ASTEI04817-PA"/>
    <property type="gene ID" value="ASTEI04817"/>
</dbReference>
<dbReference type="GO" id="GO:0003714">
    <property type="term" value="F:transcription corepressor activity"/>
    <property type="evidence" value="ECO:0007669"/>
    <property type="project" value="TreeGrafter"/>
</dbReference>
<dbReference type="FunFam" id="2.10.110.10:FF:000028">
    <property type="entry name" value="LIM domain-containing protein 1"/>
    <property type="match status" value="1"/>
</dbReference>
<feature type="compositionally biased region" description="Low complexity" evidence="5">
    <location>
        <begin position="194"/>
        <end position="203"/>
    </location>
</feature>
<feature type="compositionally biased region" description="Low complexity" evidence="5">
    <location>
        <begin position="549"/>
        <end position="560"/>
    </location>
</feature>
<keyword evidence="3" id="KW-0862">Zinc</keyword>
<dbReference type="CDD" id="cd09352">
    <property type="entry name" value="LIM1_Ajuba_like"/>
    <property type="match status" value="1"/>
</dbReference>
<dbReference type="InterPro" id="IPR047245">
    <property type="entry name" value="Ajuba-like_LIM1"/>
</dbReference>
<evidence type="ECO:0000256" key="3">
    <source>
        <dbReference type="ARBA" id="ARBA00022833"/>
    </source>
</evidence>
<evidence type="ECO:0000313" key="7">
    <source>
        <dbReference type="EnsemblMetazoa" id="ASTEI04817-PA"/>
    </source>
</evidence>
<feature type="compositionally biased region" description="Polar residues" evidence="5">
    <location>
        <begin position="365"/>
        <end position="391"/>
    </location>
</feature>
<dbReference type="Gene3D" id="2.10.110.10">
    <property type="entry name" value="Cysteine Rich Protein"/>
    <property type="match status" value="3"/>
</dbReference>
<reference evidence="7" key="2">
    <citation type="submission" date="2020-05" db="UniProtKB">
        <authorList>
            <consortium name="EnsemblMetazoa"/>
        </authorList>
    </citation>
    <scope>IDENTIFICATION</scope>
    <source>
        <strain evidence="7">Indian</strain>
    </source>
</reference>
<dbReference type="VEuPathDB" id="VectorBase:ASTEI20_045453"/>
<dbReference type="GO" id="GO:0005634">
    <property type="term" value="C:nucleus"/>
    <property type="evidence" value="ECO:0007669"/>
    <property type="project" value="TreeGrafter"/>
</dbReference>
<dbReference type="Pfam" id="PF00412">
    <property type="entry name" value="LIM"/>
    <property type="match status" value="3"/>
</dbReference>
<dbReference type="GO" id="GO:0007010">
    <property type="term" value="P:cytoskeleton organization"/>
    <property type="evidence" value="ECO:0007669"/>
    <property type="project" value="TreeGrafter"/>
</dbReference>
<dbReference type="PANTHER" id="PTHR24219:SF4">
    <property type="entry name" value="LIM DOMAIN-CONTAINING PROTEIN JUB"/>
    <property type="match status" value="1"/>
</dbReference>
<feature type="region of interest" description="Disordered" evidence="5">
    <location>
        <begin position="25"/>
        <end position="76"/>
    </location>
</feature>
<dbReference type="FunFam" id="2.10.110.10:FF:000037">
    <property type="entry name" value="LIM domain-containing protein 1"/>
    <property type="match status" value="1"/>
</dbReference>